<proteinExistence type="predicted"/>
<sequence length="174" mass="20472">MTQRRWVNMTIKTNGFSKEKNIYVNDPKHQHNEVVFSCTINEYTLEVKVIKEDSNFICFQQGYLKNNSPIDIPMWLSPNILGTQTKKQIWLDLISFINRIEGDSLKLIEINEFGDEAKVISTKTTFYFSLSDAQNSTQREYFELFIKETGANSEKMRNDEFMSWMREKLDVEGN</sequence>
<comment type="caution">
    <text evidence="1">The sequence shown here is derived from an EMBL/GenBank/DDBJ whole genome shotgun (WGS) entry which is preliminary data.</text>
</comment>
<organism evidence="1 2">
    <name type="scientific">Bacillus wiedmannii</name>
    <dbReference type="NCBI Taxonomy" id="1890302"/>
    <lineage>
        <taxon>Bacteria</taxon>
        <taxon>Bacillati</taxon>
        <taxon>Bacillota</taxon>
        <taxon>Bacilli</taxon>
        <taxon>Bacillales</taxon>
        <taxon>Bacillaceae</taxon>
        <taxon>Bacillus</taxon>
        <taxon>Bacillus cereus group</taxon>
    </lineage>
</organism>
<dbReference type="AlphaFoldDB" id="A0A242YYY7"/>
<evidence type="ECO:0000313" key="1">
    <source>
        <dbReference type="EMBL" id="OTX84918.1"/>
    </source>
</evidence>
<evidence type="ECO:0000313" key="2">
    <source>
        <dbReference type="Proteomes" id="UP000194945"/>
    </source>
</evidence>
<dbReference type="EMBL" id="NFDE01000063">
    <property type="protein sequence ID" value="OTX84918.1"/>
    <property type="molecule type" value="Genomic_DNA"/>
</dbReference>
<protein>
    <submittedName>
        <fullName evidence="1">Uncharacterized protein</fullName>
    </submittedName>
</protein>
<dbReference type="RefSeq" id="WP_086422776.1">
    <property type="nucleotide sequence ID" value="NZ_NFDE01000063.1"/>
</dbReference>
<reference evidence="1 2" key="1">
    <citation type="submission" date="2016-10" db="EMBL/GenBank/DDBJ databases">
        <title>Comparative genomics of Bacillus thuringiensis reveals a path to pathogens against multiple invertebrate hosts.</title>
        <authorList>
            <person name="Zheng J."/>
            <person name="Gao Q."/>
            <person name="Liu H."/>
            <person name="Peng D."/>
            <person name="Ruan L."/>
            <person name="Sun M."/>
        </authorList>
    </citation>
    <scope>NUCLEOTIDE SEQUENCE [LARGE SCALE GENOMIC DNA]</scope>
    <source>
        <strain evidence="1">BGSC 4BK1</strain>
    </source>
</reference>
<name>A0A242YYY7_9BACI</name>
<accession>A0A242YYY7</accession>
<dbReference type="Proteomes" id="UP000194945">
    <property type="component" value="Unassembled WGS sequence"/>
</dbReference>
<gene>
    <name evidence="1" type="ORF">BK730_24400</name>
</gene>